<dbReference type="OrthoDB" id="2358498at2759"/>
<feature type="non-terminal residue" evidence="1">
    <location>
        <position position="1"/>
    </location>
</feature>
<organism evidence="1 2">
    <name type="scientific">Racocetra fulgida</name>
    <dbReference type="NCBI Taxonomy" id="60492"/>
    <lineage>
        <taxon>Eukaryota</taxon>
        <taxon>Fungi</taxon>
        <taxon>Fungi incertae sedis</taxon>
        <taxon>Mucoromycota</taxon>
        <taxon>Glomeromycotina</taxon>
        <taxon>Glomeromycetes</taxon>
        <taxon>Diversisporales</taxon>
        <taxon>Gigasporaceae</taxon>
        <taxon>Racocetra</taxon>
    </lineage>
</organism>
<dbReference type="AlphaFoldDB" id="A0A9N9H2R2"/>
<name>A0A9N9H2R2_9GLOM</name>
<gene>
    <name evidence="1" type="ORF">RFULGI_LOCUS8509</name>
</gene>
<keyword evidence="2" id="KW-1185">Reference proteome</keyword>
<dbReference type="Proteomes" id="UP000789396">
    <property type="component" value="Unassembled WGS sequence"/>
</dbReference>
<protein>
    <submittedName>
        <fullName evidence="1">14728_t:CDS:1</fullName>
    </submittedName>
</protein>
<accession>A0A9N9H2R2</accession>
<reference evidence="1" key="1">
    <citation type="submission" date="2021-06" db="EMBL/GenBank/DDBJ databases">
        <authorList>
            <person name="Kallberg Y."/>
            <person name="Tangrot J."/>
            <person name="Rosling A."/>
        </authorList>
    </citation>
    <scope>NUCLEOTIDE SEQUENCE</scope>
    <source>
        <strain evidence="1">IN212</strain>
    </source>
</reference>
<comment type="caution">
    <text evidence="1">The sequence shown here is derived from an EMBL/GenBank/DDBJ whole genome shotgun (WGS) entry which is preliminary data.</text>
</comment>
<proteinExistence type="predicted"/>
<sequence>MASIFCAISFIKSVFVSSSGKYCTGSAVYRTATNEFAEYKFKAFYMGESSLIEELTEKTITMIIGCFAFEDELNVTISQSVSLQIKTLQNEPTIYDLPIAPAFGIFSAPVQDPSEPHGDSAIFRLKKGVYNSMNGKTTDLSVICKYNPNPKGHHSNVAEATHRRTIFSVAGELIFVEKSVFVLCEAIEWNYYVMRENSKSQSCDETEHVKKKRKRDEELAKIAKVFESKNQHQQNKN</sequence>
<evidence type="ECO:0000313" key="2">
    <source>
        <dbReference type="Proteomes" id="UP000789396"/>
    </source>
</evidence>
<dbReference type="EMBL" id="CAJVPZ010013845">
    <property type="protein sequence ID" value="CAG8652371.1"/>
    <property type="molecule type" value="Genomic_DNA"/>
</dbReference>
<evidence type="ECO:0000313" key="1">
    <source>
        <dbReference type="EMBL" id="CAG8652371.1"/>
    </source>
</evidence>